<feature type="repeat" description="ANK" evidence="3">
    <location>
        <begin position="220"/>
        <end position="253"/>
    </location>
</feature>
<dbReference type="InterPro" id="IPR036770">
    <property type="entry name" value="Ankyrin_rpt-contain_sf"/>
</dbReference>
<keyword evidence="1" id="KW-0677">Repeat</keyword>
<evidence type="ECO:0000313" key="4">
    <source>
        <dbReference type="EMBL" id="QNP60431.1"/>
    </source>
</evidence>
<evidence type="ECO:0000256" key="3">
    <source>
        <dbReference type="PROSITE-ProRule" id="PRU00023"/>
    </source>
</evidence>
<sequence length="549" mass="56723">MKRMPPRPDLGHLKKQAKELLAQYRDGTPAALARLREALPAARGRADSAIAALGLRLHDAQSCIAREYGFASWADLQGFVLARQAHAADPARAVLQWLGLVYAGDIAGGTHRARPTVAARLLAENPGLPGGDPWLACAVGDEAALRQAIARDPAWVHRAGGPLGLPPLVAVTHSGLLRLAPFGERLRACARLLIAAGAAPDQSVGSRWPPATLATPSQGERLSALYGAAGQNHDAPLTRLLLEAGADPNDGESLYHALESADCTRLLLEAGARPGGTNALLRALDLDDAGALRLLLAHGADPNEAGGGALAAAWPTPLLWAIRRRRSPAHIEALLAAGADPTATSPDGASAATLALRYGLPEVARLLRREGSGTPPPPAEAFTAACACGDEAAARAVLAQHPGVLGTLAPAQLRQLPELAAQGCGEAVRLMVRLGWPIATPGGDWEASALNQAVFRGDAALARFLLEHGAHWSERHGHGDNVIGTLSWASLNAPVEGGDWLGCAEALAAHGLPSARPDPQGATSVLLDGRRVAFSEEVADGLLAAATLG</sequence>
<accession>A0A7H0HIR5</accession>
<dbReference type="PROSITE" id="PS50088">
    <property type="entry name" value="ANK_REPEAT"/>
    <property type="match status" value="1"/>
</dbReference>
<organism evidence="4 5">
    <name type="scientific">Paenacidovorax monticola</name>
    <dbReference type="NCBI Taxonomy" id="1926868"/>
    <lineage>
        <taxon>Bacteria</taxon>
        <taxon>Pseudomonadati</taxon>
        <taxon>Pseudomonadota</taxon>
        <taxon>Betaproteobacteria</taxon>
        <taxon>Burkholderiales</taxon>
        <taxon>Comamonadaceae</taxon>
        <taxon>Paenacidovorax</taxon>
    </lineage>
</organism>
<dbReference type="Gene3D" id="1.25.40.20">
    <property type="entry name" value="Ankyrin repeat-containing domain"/>
    <property type="match status" value="3"/>
</dbReference>
<dbReference type="KEGG" id="amon:H9L24_06140"/>
<dbReference type="PANTHER" id="PTHR24189">
    <property type="entry name" value="MYOTROPHIN"/>
    <property type="match status" value="1"/>
</dbReference>
<dbReference type="EMBL" id="CP060790">
    <property type="protein sequence ID" value="QNP60431.1"/>
    <property type="molecule type" value="Genomic_DNA"/>
</dbReference>
<name>A0A7H0HIR5_9BURK</name>
<dbReference type="Proteomes" id="UP000516057">
    <property type="component" value="Chromosome"/>
</dbReference>
<dbReference type="PANTHER" id="PTHR24189:SF50">
    <property type="entry name" value="ANKYRIN REPEAT AND SOCS BOX PROTEIN 2"/>
    <property type="match status" value="1"/>
</dbReference>
<dbReference type="RefSeq" id="WP_187737412.1">
    <property type="nucleotide sequence ID" value="NZ_CP060790.1"/>
</dbReference>
<reference evidence="4 5" key="1">
    <citation type="submission" date="2020-08" db="EMBL/GenBank/DDBJ databases">
        <title>Genome sequence of Acidovorax monticola KACC 19171T.</title>
        <authorList>
            <person name="Hyun D.-W."/>
            <person name="Bae J.-W."/>
        </authorList>
    </citation>
    <scope>NUCLEOTIDE SEQUENCE [LARGE SCALE GENOMIC DNA]</scope>
    <source>
        <strain evidence="4 5">KACC 19171</strain>
    </source>
</reference>
<keyword evidence="2 3" id="KW-0040">ANK repeat</keyword>
<evidence type="ECO:0000256" key="1">
    <source>
        <dbReference type="ARBA" id="ARBA00022737"/>
    </source>
</evidence>
<protein>
    <submittedName>
        <fullName evidence="4">Ankyrin repeat domain-containing protein</fullName>
    </submittedName>
</protein>
<dbReference type="SUPFAM" id="SSF48403">
    <property type="entry name" value="Ankyrin repeat"/>
    <property type="match status" value="2"/>
</dbReference>
<proteinExistence type="predicted"/>
<dbReference type="InterPro" id="IPR050745">
    <property type="entry name" value="Multifunctional_regulatory"/>
</dbReference>
<dbReference type="SMART" id="SM00248">
    <property type="entry name" value="ANK"/>
    <property type="match status" value="5"/>
</dbReference>
<evidence type="ECO:0000256" key="2">
    <source>
        <dbReference type="ARBA" id="ARBA00023043"/>
    </source>
</evidence>
<evidence type="ECO:0000313" key="5">
    <source>
        <dbReference type="Proteomes" id="UP000516057"/>
    </source>
</evidence>
<gene>
    <name evidence="4" type="ORF">H9L24_06140</name>
</gene>
<dbReference type="AlphaFoldDB" id="A0A7H0HIR5"/>
<keyword evidence="5" id="KW-1185">Reference proteome</keyword>
<dbReference type="InterPro" id="IPR002110">
    <property type="entry name" value="Ankyrin_rpt"/>
</dbReference>